<evidence type="ECO:0000256" key="1">
    <source>
        <dbReference type="ARBA" id="ARBA00006739"/>
    </source>
</evidence>
<feature type="domain" description="Glycosyltransferase 2-like" evidence="4">
    <location>
        <begin position="8"/>
        <end position="170"/>
    </location>
</feature>
<sequence length="292" mass="31655">MATKPLTSFVIATRDRAHELCSVLDRLLDTTACPIIVVDNASRDDSVREVTRIAARSGGRVTVIPLDRNEGAVARNVGVARCGTPYAAFCDDDSWWEPDAVSAAEGVFERFGTVAVLAARTVMWPQQRDDPFVARLADSPLGRDPDLPGPSILGFQSCSAVVRKSAFEAVGGFSPILHFRGEESLLAWDLAANGWDLCFCPALVAYHQPSETRSPSSVQHAREVRNAMLTAWLRRPAGRCAGATATLAWAAARDTAHARALLEALVALPAALRARRRLPDNVERSLRMLEKA</sequence>
<dbReference type="SUPFAM" id="SSF53448">
    <property type="entry name" value="Nucleotide-diphospho-sugar transferases"/>
    <property type="match status" value="1"/>
</dbReference>
<dbReference type="Gene3D" id="3.90.550.10">
    <property type="entry name" value="Spore Coat Polysaccharide Biosynthesis Protein SpsA, Chain A"/>
    <property type="match status" value="1"/>
</dbReference>
<dbReference type="Pfam" id="PF00535">
    <property type="entry name" value="Glycos_transf_2"/>
    <property type="match status" value="1"/>
</dbReference>
<accession>A0A1A2U9X4</accession>
<dbReference type="InterPro" id="IPR001173">
    <property type="entry name" value="Glyco_trans_2-like"/>
</dbReference>
<dbReference type="RefSeq" id="WP_067311345.1">
    <property type="nucleotide sequence ID" value="NZ_LZJY01000441.1"/>
</dbReference>
<dbReference type="GO" id="GO:0016757">
    <property type="term" value="F:glycosyltransferase activity"/>
    <property type="evidence" value="ECO:0007669"/>
    <property type="project" value="UniProtKB-KW"/>
</dbReference>
<proteinExistence type="inferred from homology"/>
<comment type="caution">
    <text evidence="5">The sequence shown here is derived from an EMBL/GenBank/DDBJ whole genome shotgun (WGS) entry which is preliminary data.</text>
</comment>
<comment type="similarity">
    <text evidence="1">Belongs to the glycosyltransferase 2 family.</text>
</comment>
<dbReference type="AlphaFoldDB" id="A0A1A2U9X4"/>
<evidence type="ECO:0000313" key="5">
    <source>
        <dbReference type="EMBL" id="OBH85321.1"/>
    </source>
</evidence>
<protein>
    <submittedName>
        <fullName evidence="5">Transferase</fullName>
    </submittedName>
</protein>
<gene>
    <name evidence="5" type="ORF">A5679_03600</name>
</gene>
<organism evidence="5 6">
    <name type="scientific">Mycobacterium scrofulaceum</name>
    <dbReference type="NCBI Taxonomy" id="1783"/>
    <lineage>
        <taxon>Bacteria</taxon>
        <taxon>Bacillati</taxon>
        <taxon>Actinomycetota</taxon>
        <taxon>Actinomycetes</taxon>
        <taxon>Mycobacteriales</taxon>
        <taxon>Mycobacteriaceae</taxon>
        <taxon>Mycobacterium</taxon>
    </lineage>
</organism>
<dbReference type="InterPro" id="IPR029044">
    <property type="entry name" value="Nucleotide-diphossugar_trans"/>
</dbReference>
<evidence type="ECO:0000313" key="6">
    <source>
        <dbReference type="Proteomes" id="UP000092207"/>
    </source>
</evidence>
<dbReference type="PANTHER" id="PTHR43685">
    <property type="entry name" value="GLYCOSYLTRANSFERASE"/>
    <property type="match status" value="1"/>
</dbReference>
<evidence type="ECO:0000256" key="3">
    <source>
        <dbReference type="ARBA" id="ARBA00022679"/>
    </source>
</evidence>
<evidence type="ECO:0000256" key="2">
    <source>
        <dbReference type="ARBA" id="ARBA00022676"/>
    </source>
</evidence>
<dbReference type="Proteomes" id="UP000092207">
    <property type="component" value="Unassembled WGS sequence"/>
</dbReference>
<keyword evidence="3 5" id="KW-0808">Transferase</keyword>
<dbReference type="EMBL" id="LZJY01000441">
    <property type="protein sequence ID" value="OBH85321.1"/>
    <property type="molecule type" value="Genomic_DNA"/>
</dbReference>
<reference evidence="5 6" key="1">
    <citation type="submission" date="2016-06" db="EMBL/GenBank/DDBJ databases">
        <authorList>
            <person name="Kjaerup R.B."/>
            <person name="Dalgaard T.S."/>
            <person name="Juul-Madsen H.R."/>
        </authorList>
    </citation>
    <scope>NUCLEOTIDE SEQUENCE [LARGE SCALE GENOMIC DNA]</scope>
    <source>
        <strain evidence="5 6">E2838</strain>
    </source>
</reference>
<dbReference type="InterPro" id="IPR050834">
    <property type="entry name" value="Glycosyltransf_2"/>
</dbReference>
<evidence type="ECO:0000259" key="4">
    <source>
        <dbReference type="Pfam" id="PF00535"/>
    </source>
</evidence>
<name>A0A1A2U9X4_MYCSC</name>
<dbReference type="PANTHER" id="PTHR43685:SF5">
    <property type="entry name" value="GLYCOSYLTRANSFERASE EPSE-RELATED"/>
    <property type="match status" value="1"/>
</dbReference>
<keyword evidence="2" id="KW-0328">Glycosyltransferase</keyword>